<dbReference type="PANTHER" id="PTHR31544:SF2">
    <property type="entry name" value="AIG2-LIKE PROTEIN D"/>
    <property type="match status" value="1"/>
</dbReference>
<evidence type="ECO:0000256" key="1">
    <source>
        <dbReference type="ARBA" id="ARBA00008861"/>
    </source>
</evidence>
<dbReference type="InterPro" id="IPR009288">
    <property type="entry name" value="AIG2-like_dom"/>
</dbReference>
<comment type="caution">
    <text evidence="5">The sequence shown here is derived from an EMBL/GenBank/DDBJ whole genome shotgun (WGS) entry which is preliminary data.</text>
</comment>
<dbReference type="EMBL" id="JARJLG010000061">
    <property type="protein sequence ID" value="KAJ7756468.1"/>
    <property type="molecule type" value="Genomic_DNA"/>
</dbReference>
<evidence type="ECO:0000313" key="6">
    <source>
        <dbReference type="Proteomes" id="UP001215280"/>
    </source>
</evidence>
<dbReference type="CDD" id="cd06661">
    <property type="entry name" value="GGCT_like"/>
    <property type="match status" value="1"/>
</dbReference>
<name>A0AAD7J594_9AGAR</name>
<dbReference type="Gene3D" id="3.10.490.10">
    <property type="entry name" value="Gamma-glutamyl cyclotransferase-like"/>
    <property type="match status" value="1"/>
</dbReference>
<dbReference type="InterPro" id="IPR036568">
    <property type="entry name" value="GGCT-like_sf"/>
</dbReference>
<evidence type="ECO:0000256" key="3">
    <source>
        <dbReference type="ARBA" id="ARBA00030602"/>
    </source>
</evidence>
<evidence type="ECO:0000256" key="2">
    <source>
        <dbReference type="ARBA" id="ARBA00022679"/>
    </source>
</evidence>
<dbReference type="PANTHER" id="PTHR31544">
    <property type="entry name" value="AIG2-LIKE PROTEIN D"/>
    <property type="match status" value="1"/>
</dbReference>
<proteinExistence type="inferred from homology"/>
<dbReference type="InterPro" id="IPR013024">
    <property type="entry name" value="GGCT-like"/>
</dbReference>
<dbReference type="InterPro" id="IPR045038">
    <property type="entry name" value="AIG2-like"/>
</dbReference>
<dbReference type="AlphaFoldDB" id="A0AAD7J594"/>
<dbReference type="GO" id="GO:0016740">
    <property type="term" value="F:transferase activity"/>
    <property type="evidence" value="ECO:0007669"/>
    <property type="project" value="UniProtKB-KW"/>
</dbReference>
<gene>
    <name evidence="5" type="ORF">DFH07DRAFT_820686</name>
</gene>
<accession>A0AAD7J594</accession>
<dbReference type="SUPFAM" id="SSF110857">
    <property type="entry name" value="Gamma-glutamyl cyclotransferase-like"/>
    <property type="match status" value="1"/>
</dbReference>
<protein>
    <recommendedName>
        <fullName evidence="3">Putative gamma-glutamylcyclotransferase</fullName>
    </recommendedName>
</protein>
<evidence type="ECO:0000313" key="5">
    <source>
        <dbReference type="EMBL" id="KAJ7756468.1"/>
    </source>
</evidence>
<evidence type="ECO:0000259" key="4">
    <source>
        <dbReference type="Pfam" id="PF06094"/>
    </source>
</evidence>
<feature type="domain" description="Gamma-glutamylcyclotransferase AIG2-like" evidence="4">
    <location>
        <begin position="7"/>
        <end position="113"/>
    </location>
</feature>
<organism evidence="5 6">
    <name type="scientific">Mycena maculata</name>
    <dbReference type="NCBI Taxonomy" id="230809"/>
    <lineage>
        <taxon>Eukaryota</taxon>
        <taxon>Fungi</taxon>
        <taxon>Dikarya</taxon>
        <taxon>Basidiomycota</taxon>
        <taxon>Agaricomycotina</taxon>
        <taxon>Agaricomycetes</taxon>
        <taxon>Agaricomycetidae</taxon>
        <taxon>Agaricales</taxon>
        <taxon>Marasmiineae</taxon>
        <taxon>Mycenaceae</taxon>
        <taxon>Mycena</taxon>
    </lineage>
</organism>
<keyword evidence="6" id="KW-1185">Reference proteome</keyword>
<dbReference type="Proteomes" id="UP001215280">
    <property type="component" value="Unassembled WGS sequence"/>
</dbReference>
<reference evidence="5" key="1">
    <citation type="submission" date="2023-03" db="EMBL/GenBank/DDBJ databases">
        <title>Massive genome expansion in bonnet fungi (Mycena s.s.) driven by repeated elements and novel gene families across ecological guilds.</title>
        <authorList>
            <consortium name="Lawrence Berkeley National Laboratory"/>
            <person name="Harder C.B."/>
            <person name="Miyauchi S."/>
            <person name="Viragh M."/>
            <person name="Kuo A."/>
            <person name="Thoen E."/>
            <person name="Andreopoulos B."/>
            <person name="Lu D."/>
            <person name="Skrede I."/>
            <person name="Drula E."/>
            <person name="Henrissat B."/>
            <person name="Morin E."/>
            <person name="Kohler A."/>
            <person name="Barry K."/>
            <person name="LaButti K."/>
            <person name="Morin E."/>
            <person name="Salamov A."/>
            <person name="Lipzen A."/>
            <person name="Mereny Z."/>
            <person name="Hegedus B."/>
            <person name="Baldrian P."/>
            <person name="Stursova M."/>
            <person name="Weitz H."/>
            <person name="Taylor A."/>
            <person name="Grigoriev I.V."/>
            <person name="Nagy L.G."/>
            <person name="Martin F."/>
            <person name="Kauserud H."/>
        </authorList>
    </citation>
    <scope>NUCLEOTIDE SEQUENCE</scope>
    <source>
        <strain evidence="5">CBHHK188m</strain>
    </source>
</reference>
<sequence length="195" mass="21889">MSGESAFFYGTLMHPAILKRVIGKDGSHLQICPAVLLKFTRHCVKDADYPGIIPYDEGRRAGFFPRDLDREACSVRGTMVTGLSDDDMKYLDTFEGSEYDRTVVGVHPLGDLVGLSDYTMPTGTPPPLPSKLDPPVEVETYVYGNKENKPGVNLMQDIWDFDDFVKKNAWKWYGNASRDNPDFTEVDRRQAEGAK</sequence>
<keyword evidence="2" id="KW-0808">Transferase</keyword>
<comment type="similarity">
    <text evidence="1">Belongs to the gamma-glutamylcyclotransferase family.</text>
</comment>
<dbReference type="Pfam" id="PF06094">
    <property type="entry name" value="GGACT"/>
    <property type="match status" value="1"/>
</dbReference>